<feature type="transmembrane region" description="Helical" evidence="7">
    <location>
        <begin position="218"/>
        <end position="240"/>
    </location>
</feature>
<sequence length="498" mass="55220">MNENKNRATFQSRLGFILVSAGCAIGLGNVWKFPYICGQNGGGAFLFLYLICLVLLGLPILICEFAIGRGSNRSLSQAFNRLEKPGSRYHCTKYTSIAGNYLLMMFYTMVTGWMLYYAFKYATGSLDASSTAATAEAFKDMQASPWLMLIFSAIVIVLCIGVCALGLQNGIEKVTKFMMILLMALMVVLAVNSIRLKGASEGLKFFLVPDFDVFKEKGFTPVLFAAMTQAFFTLSIGIGTMEIFGSYLKKDRTLVGESVNVIVLDTAVAIVAGLIIIPACFAYGIEPDSGPSLLFITLPNVFHHMASSRLWGIFFFIFMSFAALSTVIAVFENIITMSVELWDWSRKKSLIVNLVMILVLTMPAVFGFNLLKNIQPMGAGSTIMDLEDFLVSSNLLPLGSLVGVLFCVRKNGWGWENFIKEANTGKGKHIPNWLRSYMTYVVPALICFIYLKGYYDTFSNRSKPILIGWMCFAVILLALIFWAAFSKSKKILKKPIDK</sequence>
<dbReference type="PROSITE" id="PS00610">
    <property type="entry name" value="NA_NEUROTRAN_SYMP_1"/>
    <property type="match status" value="1"/>
</dbReference>
<evidence type="ECO:0000256" key="5">
    <source>
        <dbReference type="ARBA" id="ARBA00023136"/>
    </source>
</evidence>
<feature type="transmembrane region" description="Helical" evidence="7">
    <location>
        <begin position="467"/>
        <end position="485"/>
    </location>
</feature>
<evidence type="ECO:0000256" key="1">
    <source>
        <dbReference type="ARBA" id="ARBA00004141"/>
    </source>
</evidence>
<proteinExistence type="inferred from homology"/>
<feature type="transmembrane region" description="Helical" evidence="7">
    <location>
        <begin position="389"/>
        <end position="408"/>
    </location>
</feature>
<evidence type="ECO:0000313" key="8">
    <source>
        <dbReference type="EMBL" id="MCU6705264.1"/>
    </source>
</evidence>
<gene>
    <name evidence="8" type="ORF">OCV57_04890</name>
</gene>
<keyword evidence="6" id="KW-0769">Symport</keyword>
<feature type="transmembrane region" description="Helical" evidence="7">
    <location>
        <begin position="179"/>
        <end position="198"/>
    </location>
</feature>
<feature type="transmembrane region" description="Helical" evidence="7">
    <location>
        <begin position="351"/>
        <end position="369"/>
    </location>
</feature>
<keyword evidence="5 7" id="KW-0472">Membrane</keyword>
<comment type="similarity">
    <text evidence="6">Belongs to the sodium:neurotransmitter symporter (SNF) (TC 2.A.22) family.</text>
</comment>
<dbReference type="Pfam" id="PF00209">
    <property type="entry name" value="SNF"/>
    <property type="match status" value="2"/>
</dbReference>
<dbReference type="SUPFAM" id="SSF161070">
    <property type="entry name" value="SNF-like"/>
    <property type="match status" value="1"/>
</dbReference>
<evidence type="ECO:0000256" key="6">
    <source>
        <dbReference type="RuleBase" id="RU003732"/>
    </source>
</evidence>
<dbReference type="InterPro" id="IPR047218">
    <property type="entry name" value="YocR/YhdH-like"/>
</dbReference>
<dbReference type="PANTHER" id="PTHR42948:SF1">
    <property type="entry name" value="TRANSPORTER"/>
    <property type="match status" value="1"/>
</dbReference>
<keyword evidence="4 7" id="KW-1133">Transmembrane helix</keyword>
<feature type="transmembrane region" description="Helical" evidence="7">
    <location>
        <begin position="146"/>
        <end position="167"/>
    </location>
</feature>
<evidence type="ECO:0000256" key="2">
    <source>
        <dbReference type="ARBA" id="ARBA00022448"/>
    </source>
</evidence>
<feature type="transmembrane region" description="Helical" evidence="7">
    <location>
        <begin position="437"/>
        <end position="455"/>
    </location>
</feature>
<evidence type="ECO:0000256" key="4">
    <source>
        <dbReference type="ARBA" id="ARBA00022989"/>
    </source>
</evidence>
<protein>
    <recommendedName>
        <fullName evidence="6">Transporter</fullName>
    </recommendedName>
</protein>
<keyword evidence="2 6" id="KW-0813">Transport</keyword>
<name>A0AAE3IGM4_9FIRM</name>
<evidence type="ECO:0000313" key="9">
    <source>
        <dbReference type="Proteomes" id="UP001208131"/>
    </source>
</evidence>
<organism evidence="8 9">
    <name type="scientific">Hominimerdicola aceti</name>
    <dbReference type="NCBI Taxonomy" id="2981726"/>
    <lineage>
        <taxon>Bacteria</taxon>
        <taxon>Bacillati</taxon>
        <taxon>Bacillota</taxon>
        <taxon>Clostridia</taxon>
        <taxon>Eubacteriales</taxon>
        <taxon>Oscillospiraceae</taxon>
        <taxon>Hominimerdicola</taxon>
    </lineage>
</organism>
<accession>A0AAE3IGM4</accession>
<dbReference type="PANTHER" id="PTHR42948">
    <property type="entry name" value="TRANSPORTER"/>
    <property type="match status" value="1"/>
</dbReference>
<feature type="transmembrane region" description="Helical" evidence="7">
    <location>
        <begin position="12"/>
        <end position="31"/>
    </location>
</feature>
<evidence type="ECO:0000256" key="7">
    <source>
        <dbReference type="SAM" id="Phobius"/>
    </source>
</evidence>
<evidence type="ECO:0000256" key="3">
    <source>
        <dbReference type="ARBA" id="ARBA00022692"/>
    </source>
</evidence>
<feature type="transmembrane region" description="Helical" evidence="7">
    <location>
        <begin position="310"/>
        <end position="331"/>
    </location>
</feature>
<dbReference type="EMBL" id="JAOQJZ010000003">
    <property type="protein sequence ID" value="MCU6705264.1"/>
    <property type="molecule type" value="Genomic_DNA"/>
</dbReference>
<dbReference type="CDD" id="cd10336">
    <property type="entry name" value="SLC6sbd_Tyt1-Like"/>
    <property type="match status" value="1"/>
</dbReference>
<dbReference type="PROSITE" id="PS50267">
    <property type="entry name" value="NA_NEUROTRAN_SYMP_3"/>
    <property type="match status" value="1"/>
</dbReference>
<feature type="transmembrane region" description="Helical" evidence="7">
    <location>
        <begin position="43"/>
        <end position="67"/>
    </location>
</feature>
<comment type="caution">
    <text evidence="8">The sequence shown here is derived from an EMBL/GenBank/DDBJ whole genome shotgun (WGS) entry which is preliminary data.</text>
</comment>
<keyword evidence="9" id="KW-1185">Reference proteome</keyword>
<feature type="transmembrane region" description="Helical" evidence="7">
    <location>
        <begin position="261"/>
        <end position="285"/>
    </location>
</feature>
<dbReference type="RefSeq" id="WP_267300638.1">
    <property type="nucleotide sequence ID" value="NZ_JAOQJZ010000003.1"/>
</dbReference>
<dbReference type="InterPro" id="IPR000175">
    <property type="entry name" value="Na/ntran_symport"/>
</dbReference>
<dbReference type="NCBIfam" id="NF037979">
    <property type="entry name" value="Na_transp"/>
    <property type="match status" value="1"/>
</dbReference>
<feature type="transmembrane region" description="Helical" evidence="7">
    <location>
        <begin position="98"/>
        <end position="119"/>
    </location>
</feature>
<dbReference type="InterPro" id="IPR037272">
    <property type="entry name" value="SNS_sf"/>
</dbReference>
<reference evidence="8 9" key="1">
    <citation type="journal article" date="2021" name="ISME Commun">
        <title>Automated analysis of genomic sequences facilitates high-throughput and comprehensive description of bacteria.</title>
        <authorList>
            <person name="Hitch T.C.A."/>
        </authorList>
    </citation>
    <scope>NUCLEOTIDE SEQUENCE [LARGE SCALE GENOMIC DNA]</scope>
    <source>
        <strain evidence="8 9">Sanger_31</strain>
    </source>
</reference>
<keyword evidence="3 6" id="KW-0812">Transmembrane</keyword>
<dbReference type="AlphaFoldDB" id="A0AAE3IGM4"/>
<dbReference type="Proteomes" id="UP001208131">
    <property type="component" value="Unassembled WGS sequence"/>
</dbReference>
<comment type="subcellular location">
    <subcellularLocation>
        <location evidence="1">Membrane</location>
        <topology evidence="1">Multi-pass membrane protein</topology>
    </subcellularLocation>
</comment>
<dbReference type="GO" id="GO:0015293">
    <property type="term" value="F:symporter activity"/>
    <property type="evidence" value="ECO:0007669"/>
    <property type="project" value="UniProtKB-KW"/>
</dbReference>
<dbReference type="GO" id="GO:0016020">
    <property type="term" value="C:membrane"/>
    <property type="evidence" value="ECO:0007669"/>
    <property type="project" value="UniProtKB-SubCell"/>
</dbReference>
<dbReference type="PRINTS" id="PR00176">
    <property type="entry name" value="NANEUSMPORT"/>
</dbReference>